<keyword evidence="2" id="KW-0472">Membrane</keyword>
<feature type="compositionally biased region" description="Polar residues" evidence="1">
    <location>
        <begin position="460"/>
        <end position="477"/>
    </location>
</feature>
<dbReference type="EMBL" id="JAVHJM010000002">
    <property type="protein sequence ID" value="KAK6517754.1"/>
    <property type="molecule type" value="Genomic_DNA"/>
</dbReference>
<gene>
    <name evidence="4" type="ORF">TWF506_004934</name>
</gene>
<feature type="chain" id="PRO_5043013037" evidence="3">
    <location>
        <begin position="26"/>
        <end position="477"/>
    </location>
</feature>
<keyword evidence="3" id="KW-0732">Signal</keyword>
<feature type="region of interest" description="Disordered" evidence="1">
    <location>
        <begin position="338"/>
        <end position="477"/>
    </location>
</feature>
<feature type="compositionally biased region" description="Polar residues" evidence="1">
    <location>
        <begin position="385"/>
        <end position="399"/>
    </location>
</feature>
<feature type="compositionally biased region" description="Gly residues" evidence="1">
    <location>
        <begin position="342"/>
        <end position="356"/>
    </location>
</feature>
<reference evidence="4 5" key="1">
    <citation type="submission" date="2019-10" db="EMBL/GenBank/DDBJ databases">
        <authorList>
            <person name="Palmer J.M."/>
        </authorList>
    </citation>
    <scope>NUCLEOTIDE SEQUENCE [LARGE SCALE GENOMIC DNA]</scope>
    <source>
        <strain evidence="4 5">TWF506</strain>
    </source>
</reference>
<evidence type="ECO:0000256" key="2">
    <source>
        <dbReference type="SAM" id="Phobius"/>
    </source>
</evidence>
<name>A0AAN8RZG3_9PEZI</name>
<evidence type="ECO:0000313" key="5">
    <source>
        <dbReference type="Proteomes" id="UP001307849"/>
    </source>
</evidence>
<feature type="compositionally biased region" description="Basic and acidic residues" evidence="1">
    <location>
        <begin position="239"/>
        <end position="252"/>
    </location>
</feature>
<sequence>MQKLLHQFLLSGVTVLTLLSKNCQAVPAKEWSIITTETAIFTPAPECSSSTFWLSTTTDIPSTKSGYNDYADAILYKADCFKDIKCCPDGFIQALPQDENAVDVLYNPGVCPSGYTGRDLPYDFPMNMEEVFAAQYCCPSSMTTSYHESARLVVCASTRAIEYNMKGRGEDAYTYPTVHVVVATPIYILPPPPTLIIEVVNIVTTVESEIESETVNTVPPRPPRAPRAPLPQLRSQPHAPKDVEEKTNEDVPSRLPKVTEETDRINIRPPRGLTKTDYLNANPGVKKLTGDSEWSNRLGLYVAIPTVVFILGLGLGGPSIRKAVWKRVREWPWIRRRVRPAGHGGDGTGGGGGGGIANSQGVQPTVPPYVPTDPNVNYIPLQPINRANNGQPSSSQGVQHTVPDSEPVSEREDDDDDDDDTDVEEAPPYSRRPGPDDQQNDEVDRVNRDSQRDRQRMRPSETQTRPRQPNMNLGFSR</sequence>
<feature type="transmembrane region" description="Helical" evidence="2">
    <location>
        <begin position="298"/>
        <end position="317"/>
    </location>
</feature>
<keyword evidence="5" id="KW-1185">Reference proteome</keyword>
<evidence type="ECO:0000313" key="4">
    <source>
        <dbReference type="EMBL" id="KAK6517754.1"/>
    </source>
</evidence>
<evidence type="ECO:0000256" key="3">
    <source>
        <dbReference type="SAM" id="SignalP"/>
    </source>
</evidence>
<feature type="compositionally biased region" description="Basic and acidic residues" evidence="1">
    <location>
        <begin position="442"/>
        <end position="459"/>
    </location>
</feature>
<feature type="region of interest" description="Disordered" evidence="1">
    <location>
        <begin position="211"/>
        <end position="252"/>
    </location>
</feature>
<comment type="caution">
    <text evidence="4">The sequence shown here is derived from an EMBL/GenBank/DDBJ whole genome shotgun (WGS) entry which is preliminary data.</text>
</comment>
<feature type="signal peptide" evidence="3">
    <location>
        <begin position="1"/>
        <end position="25"/>
    </location>
</feature>
<evidence type="ECO:0000256" key="1">
    <source>
        <dbReference type="SAM" id="MobiDB-lite"/>
    </source>
</evidence>
<feature type="compositionally biased region" description="Pro residues" evidence="1">
    <location>
        <begin position="219"/>
        <end position="229"/>
    </location>
</feature>
<dbReference type="Proteomes" id="UP001307849">
    <property type="component" value="Unassembled WGS sequence"/>
</dbReference>
<dbReference type="AlphaFoldDB" id="A0AAN8RZG3"/>
<keyword evidence="2" id="KW-1133">Transmembrane helix</keyword>
<proteinExistence type="predicted"/>
<accession>A0AAN8RZG3</accession>
<protein>
    <submittedName>
        <fullName evidence="4">Uncharacterized protein</fullName>
    </submittedName>
</protein>
<organism evidence="4 5">
    <name type="scientific">Arthrobotrys conoides</name>
    <dbReference type="NCBI Taxonomy" id="74498"/>
    <lineage>
        <taxon>Eukaryota</taxon>
        <taxon>Fungi</taxon>
        <taxon>Dikarya</taxon>
        <taxon>Ascomycota</taxon>
        <taxon>Pezizomycotina</taxon>
        <taxon>Orbiliomycetes</taxon>
        <taxon>Orbiliales</taxon>
        <taxon>Orbiliaceae</taxon>
        <taxon>Arthrobotrys</taxon>
    </lineage>
</organism>
<keyword evidence="2" id="KW-0812">Transmembrane</keyword>
<feature type="compositionally biased region" description="Acidic residues" evidence="1">
    <location>
        <begin position="411"/>
        <end position="425"/>
    </location>
</feature>